<name>A0A561EYV2_9ACTN</name>
<dbReference type="EMBL" id="VIVR01000001">
    <property type="protein sequence ID" value="TWE20788.1"/>
    <property type="molecule type" value="Genomic_DNA"/>
</dbReference>
<gene>
    <name evidence="3" type="ORF">FB465_5946</name>
</gene>
<dbReference type="RefSeq" id="WP_170290716.1">
    <property type="nucleotide sequence ID" value="NZ_BAAABR010000047.1"/>
</dbReference>
<feature type="region of interest" description="Disordered" evidence="1">
    <location>
        <begin position="355"/>
        <end position="380"/>
    </location>
</feature>
<dbReference type="SUPFAM" id="SSF55729">
    <property type="entry name" value="Acyl-CoA N-acyltransferases (Nat)"/>
    <property type="match status" value="1"/>
</dbReference>
<accession>A0A561EYV2</accession>
<dbReference type="Gene3D" id="3.40.630.30">
    <property type="match status" value="1"/>
</dbReference>
<organism evidence="3 4">
    <name type="scientific">Kitasatospora atroaurantiaca</name>
    <dbReference type="NCBI Taxonomy" id="285545"/>
    <lineage>
        <taxon>Bacteria</taxon>
        <taxon>Bacillati</taxon>
        <taxon>Actinomycetota</taxon>
        <taxon>Actinomycetes</taxon>
        <taxon>Kitasatosporales</taxon>
        <taxon>Streptomycetaceae</taxon>
        <taxon>Kitasatospora</taxon>
    </lineage>
</organism>
<reference evidence="3 4" key="1">
    <citation type="submission" date="2019-06" db="EMBL/GenBank/DDBJ databases">
        <title>Sequencing the genomes of 1000 actinobacteria strains.</title>
        <authorList>
            <person name="Klenk H.-P."/>
        </authorList>
    </citation>
    <scope>NUCLEOTIDE SEQUENCE [LARGE SCALE GENOMIC DNA]</scope>
    <source>
        <strain evidence="3 4">DSM 41649</strain>
    </source>
</reference>
<dbReference type="InterPro" id="IPR016181">
    <property type="entry name" value="Acyl_CoA_acyltransferase"/>
</dbReference>
<dbReference type="CDD" id="cd04301">
    <property type="entry name" value="NAT_SF"/>
    <property type="match status" value="1"/>
</dbReference>
<evidence type="ECO:0000313" key="3">
    <source>
        <dbReference type="EMBL" id="TWE20788.1"/>
    </source>
</evidence>
<keyword evidence="4" id="KW-1185">Reference proteome</keyword>
<feature type="region of interest" description="Disordered" evidence="1">
    <location>
        <begin position="1"/>
        <end position="26"/>
    </location>
</feature>
<evidence type="ECO:0000313" key="4">
    <source>
        <dbReference type="Proteomes" id="UP000318416"/>
    </source>
</evidence>
<evidence type="ECO:0000259" key="2">
    <source>
        <dbReference type="PROSITE" id="PS51186"/>
    </source>
</evidence>
<comment type="caution">
    <text evidence="3">The sequence shown here is derived from an EMBL/GenBank/DDBJ whole genome shotgun (WGS) entry which is preliminary data.</text>
</comment>
<evidence type="ECO:0000256" key="1">
    <source>
        <dbReference type="SAM" id="MobiDB-lite"/>
    </source>
</evidence>
<feature type="domain" description="N-acetyltransferase" evidence="2">
    <location>
        <begin position="206"/>
        <end position="346"/>
    </location>
</feature>
<dbReference type="InterPro" id="IPR000182">
    <property type="entry name" value="GNAT_dom"/>
</dbReference>
<dbReference type="Pfam" id="PF13480">
    <property type="entry name" value="Acetyltransf_6"/>
    <property type="match status" value="1"/>
</dbReference>
<protein>
    <submittedName>
        <fullName evidence="3">CelD/BcsL family acetyltransferase involved in cellulose biosynthesis</fullName>
    </submittedName>
</protein>
<dbReference type="Proteomes" id="UP000318416">
    <property type="component" value="Unassembled WGS sequence"/>
</dbReference>
<keyword evidence="3" id="KW-0808">Transferase</keyword>
<dbReference type="PROSITE" id="PS51186">
    <property type="entry name" value="GNAT"/>
    <property type="match status" value="1"/>
</dbReference>
<dbReference type="AlphaFoldDB" id="A0A561EYV2"/>
<sequence length="380" mass="41994">MTRPADPSSALAAQATPGLQVHRTPGTLAPLEPGWRDLVASLPGSSYFMTPDWVLGAWETMDPDTPATVEVAVWSGPAGRVEAVAPVLRVRGRLHHRLPLPVTSWTLLGYAADAADHGLLPAAPHRREEVRAWLRRRTRWSSFWLPAMDPEADPYLLPPGTRRIARNTCPRLAIGPGAAVGSSGFRKDVRRYERQLAQQEVSFRWVAPPDMTAEVLDAVLRLHRLRQDHKGNTTGFGPERRGFHLRLQQRADADRGPAALVAEHQGTVIGAVYGFLWSNTFAYYNGGWDPAYARLSLGTVLVNRAISAAAEHGVRTFDFLRGDEPYKYRPFGAHDRHDVQWLRPRSLTAVLAGTAIHQHDRRRPHGATPPPPDGSASPEI</sequence>
<proteinExistence type="predicted"/>
<dbReference type="GO" id="GO:0016747">
    <property type="term" value="F:acyltransferase activity, transferring groups other than amino-acyl groups"/>
    <property type="evidence" value="ECO:0007669"/>
    <property type="project" value="InterPro"/>
</dbReference>
<dbReference type="InterPro" id="IPR038740">
    <property type="entry name" value="BioF2-like_GNAT_dom"/>
</dbReference>